<keyword evidence="2" id="KW-1185">Reference proteome</keyword>
<gene>
    <name evidence="1" type="ORF">SAMN02745161_1484</name>
</gene>
<evidence type="ECO:0000313" key="1">
    <source>
        <dbReference type="EMBL" id="SIN98264.1"/>
    </source>
</evidence>
<dbReference type="OrthoDB" id="191504at2"/>
<dbReference type="Gene3D" id="3.30.1460.10">
    <property type="match status" value="1"/>
</dbReference>
<dbReference type="CDD" id="cd16364">
    <property type="entry name" value="T3SC_I-like"/>
    <property type="match status" value="1"/>
</dbReference>
<proteinExistence type="predicted"/>
<dbReference type="Pfam" id="PF05932">
    <property type="entry name" value="CesT"/>
    <property type="match status" value="1"/>
</dbReference>
<reference evidence="2" key="1">
    <citation type="submission" date="2016-11" db="EMBL/GenBank/DDBJ databases">
        <authorList>
            <person name="Varghese N."/>
            <person name="Submissions S."/>
        </authorList>
    </citation>
    <scope>NUCLEOTIDE SEQUENCE [LARGE SCALE GENOMIC DNA]</scope>
    <source>
        <strain evidence="2">DSM 17456</strain>
    </source>
</reference>
<accession>A0A1N6FSM2</accession>
<evidence type="ECO:0000313" key="2">
    <source>
        <dbReference type="Proteomes" id="UP000184694"/>
    </source>
</evidence>
<dbReference type="RefSeq" id="WP_074216291.1">
    <property type="nucleotide sequence ID" value="NZ_FSRG01000004.1"/>
</dbReference>
<sequence>MKAKHTLHNILTKFASPFHPSQQDLSLTGYTHITINGETTIQVDFNEEKESVTIIAPIATNNPDFYADLLVLNAFRDQLAGARFILLRETNQIGLLTHFDLTNLTVQKLEQLFEEFFDVTQKWAKAFENKDTNQTEDSDTIPSQIYNDIFNRA</sequence>
<name>A0A1N6FSM2_9BACT</name>
<dbReference type="EMBL" id="FSRG01000004">
    <property type="protein sequence ID" value="SIN98264.1"/>
    <property type="molecule type" value="Genomic_DNA"/>
</dbReference>
<organism evidence="1 2">
    <name type="scientific">Halodesulfovibrio marinisediminis DSM 17456</name>
    <dbReference type="NCBI Taxonomy" id="1121457"/>
    <lineage>
        <taxon>Bacteria</taxon>
        <taxon>Pseudomonadati</taxon>
        <taxon>Thermodesulfobacteriota</taxon>
        <taxon>Desulfovibrionia</taxon>
        <taxon>Desulfovibrionales</taxon>
        <taxon>Desulfovibrionaceae</taxon>
        <taxon>Halodesulfovibrio</taxon>
    </lineage>
</organism>
<dbReference type="InterPro" id="IPR010261">
    <property type="entry name" value="Tir_chaperone"/>
</dbReference>
<dbReference type="AlphaFoldDB" id="A0A1N6FSM2"/>
<dbReference type="SUPFAM" id="SSF69635">
    <property type="entry name" value="Type III secretory system chaperone-like"/>
    <property type="match status" value="1"/>
</dbReference>
<dbReference type="Proteomes" id="UP000184694">
    <property type="component" value="Unassembled WGS sequence"/>
</dbReference>
<protein>
    <submittedName>
        <fullName evidence="1">Tir chaperone protein (CesT) family protein</fullName>
    </submittedName>
</protein>
<dbReference type="GO" id="GO:0030254">
    <property type="term" value="P:protein secretion by the type III secretion system"/>
    <property type="evidence" value="ECO:0007669"/>
    <property type="project" value="InterPro"/>
</dbReference>